<dbReference type="PROSITE" id="PS50006">
    <property type="entry name" value="FHA_DOMAIN"/>
    <property type="match status" value="2"/>
</dbReference>
<protein>
    <recommendedName>
        <fullName evidence="2">FHA domain-containing protein</fullName>
    </recommendedName>
</protein>
<dbReference type="SUPFAM" id="SSF49879">
    <property type="entry name" value="SMAD/FHA domain"/>
    <property type="match status" value="2"/>
</dbReference>
<keyword evidence="1" id="KW-0472">Membrane</keyword>
<dbReference type="GeneID" id="60061783"/>
<dbReference type="OrthoDB" id="265200at2"/>
<feature type="domain" description="FHA" evidence="2">
    <location>
        <begin position="93"/>
        <end position="143"/>
    </location>
</feature>
<dbReference type="AlphaFoldDB" id="U6RFB4"/>
<comment type="caution">
    <text evidence="3">The sequence shown here is derived from an EMBL/GenBank/DDBJ whole genome shotgun (WGS) entry which is preliminary data.</text>
</comment>
<dbReference type="Gene3D" id="2.60.200.20">
    <property type="match status" value="2"/>
</dbReference>
<dbReference type="CDD" id="cd00060">
    <property type="entry name" value="FHA"/>
    <property type="match status" value="2"/>
</dbReference>
<sequence>MKLLKIGSSSSSNIVLNSEFVSSHHAEILLLDSGEIILEDKNSTNGTFVGGKKITPNKEVTIQRGDYVKFADVELQWSRVPALENTSKYKSILNIGTNFRNDLVISGAFVSRFHATFKVAKDGKCYLTDLGSKNGTKVNGVKIQPGKEIRVKKGDIVLCGDVDVTEQLPFPTPYPWIKWVAAVGVAAAVLLGAVWILGRKTVDPTKFRPAVVWVMANYYYTVTFDDVLLGSRPYTVLCSTDGKHARVVGSDNIPKGYNKFSYTATAFFIDREGRMGTNRHVAYPWDKAYMNPETEDMLRQAIEEFLEELIPTKEVRTDSDLTLLASSPVGNVLIEKALGESPRQRVKSLNALINRVRQTKYTISGASDYISVGYPGQNYTHYDDFERCYVVKASETDEKDIAILQLNKKKTPSDIEYIFDVKQFNTEKLKPLEEKLYTIGYPAGAYRAVEKTNHSLEPDIRETMCSKVPGRYDFEFQGEAVGGASGSPIFNKHGELVGVLWGGWKMGSTLGLACQARYLKEMYEEEVGL</sequence>
<dbReference type="Pfam" id="PF13365">
    <property type="entry name" value="Trypsin_2"/>
    <property type="match status" value="1"/>
</dbReference>
<reference evidence="3 4" key="1">
    <citation type="submission" date="2013-04" db="EMBL/GenBank/DDBJ databases">
        <title>The Genome Sequence of Bacteroides massiliensis DSM 17679.</title>
        <authorList>
            <consortium name="The Broad Institute Genomics Platform"/>
            <person name="Earl A."/>
            <person name="Ward D."/>
            <person name="Feldgarden M."/>
            <person name="Gevers D."/>
            <person name="Martens E."/>
            <person name="Fenner L."/>
            <person name="Roux V."/>
            <person name="Mallet M.N."/>
            <person name="Raoult D."/>
            <person name="Walker B."/>
            <person name="Young S."/>
            <person name="Zeng Q."/>
            <person name="Gargeya S."/>
            <person name="Fitzgerald M."/>
            <person name="Haas B."/>
            <person name="Abouelleil A."/>
            <person name="Allen A.W."/>
            <person name="Alvarado L."/>
            <person name="Arachchi H.M."/>
            <person name="Berlin A.M."/>
            <person name="Chapman S.B."/>
            <person name="Gainer-Dewar J."/>
            <person name="Goldberg J."/>
            <person name="Griggs A."/>
            <person name="Gujja S."/>
            <person name="Hansen M."/>
            <person name="Howarth C."/>
            <person name="Imamovic A."/>
            <person name="Ireland A."/>
            <person name="Larimer J."/>
            <person name="McCowan C."/>
            <person name="Murphy C."/>
            <person name="Pearson M."/>
            <person name="Poon T.W."/>
            <person name="Priest M."/>
            <person name="Roberts A."/>
            <person name="Saif S."/>
            <person name="Shea T."/>
            <person name="Sisk P."/>
            <person name="Sykes S."/>
            <person name="Wortman J."/>
            <person name="Nusbaum C."/>
            <person name="Birren B."/>
        </authorList>
    </citation>
    <scope>NUCLEOTIDE SEQUENCE [LARGE SCALE GENOMIC DNA]</scope>
    <source>
        <strain evidence="4">B84634 / Timone 84634 / DSM 17679 / JCM 13223</strain>
    </source>
</reference>
<evidence type="ECO:0000259" key="2">
    <source>
        <dbReference type="PROSITE" id="PS50006"/>
    </source>
</evidence>
<dbReference type="InterPro" id="IPR050923">
    <property type="entry name" value="Cell_Proc_Reg/RNA_Proc"/>
</dbReference>
<dbReference type="eggNOG" id="COG1716">
    <property type="taxonomic scope" value="Bacteria"/>
</dbReference>
<dbReference type="EMBL" id="AQHY01000026">
    <property type="protein sequence ID" value="EOA54401.1"/>
    <property type="molecule type" value="Genomic_DNA"/>
</dbReference>
<name>U6RFB4_9BACT</name>
<dbReference type="InterPro" id="IPR008984">
    <property type="entry name" value="SMAD_FHA_dom_sf"/>
</dbReference>
<dbReference type="HOGENOM" id="CLU_552825_0_0_10"/>
<feature type="domain" description="FHA" evidence="2">
    <location>
        <begin position="4"/>
        <end position="54"/>
    </location>
</feature>
<keyword evidence="1" id="KW-0812">Transmembrane</keyword>
<evidence type="ECO:0000313" key="4">
    <source>
        <dbReference type="Proteomes" id="UP000017831"/>
    </source>
</evidence>
<dbReference type="PATRIC" id="fig|1121098.3.peg.2320"/>
<gene>
    <name evidence="3" type="ORF">HMPREF1534_02279</name>
</gene>
<dbReference type="InterPro" id="IPR009003">
    <property type="entry name" value="Peptidase_S1_PA"/>
</dbReference>
<feature type="transmembrane region" description="Helical" evidence="1">
    <location>
        <begin position="176"/>
        <end position="198"/>
    </location>
</feature>
<dbReference type="RefSeq" id="WP_005941066.1">
    <property type="nucleotide sequence ID" value="NZ_KB890325.1"/>
</dbReference>
<dbReference type="SUPFAM" id="SSF50494">
    <property type="entry name" value="Trypsin-like serine proteases"/>
    <property type="match status" value="1"/>
</dbReference>
<proteinExistence type="predicted"/>
<dbReference type="InterPro" id="IPR043504">
    <property type="entry name" value="Peptidase_S1_PA_chymotrypsin"/>
</dbReference>
<keyword evidence="4" id="KW-1185">Reference proteome</keyword>
<evidence type="ECO:0000256" key="1">
    <source>
        <dbReference type="SAM" id="Phobius"/>
    </source>
</evidence>
<dbReference type="PANTHER" id="PTHR23308">
    <property type="entry name" value="NUCLEAR INHIBITOR OF PROTEIN PHOSPHATASE-1"/>
    <property type="match status" value="1"/>
</dbReference>
<accession>U6RFB4</accession>
<dbReference type="eggNOG" id="COG0265">
    <property type="taxonomic scope" value="Bacteria"/>
</dbReference>
<dbReference type="SMART" id="SM00240">
    <property type="entry name" value="FHA"/>
    <property type="match status" value="2"/>
</dbReference>
<evidence type="ECO:0000313" key="3">
    <source>
        <dbReference type="EMBL" id="EOA54401.1"/>
    </source>
</evidence>
<dbReference type="Gene3D" id="2.40.10.10">
    <property type="entry name" value="Trypsin-like serine proteases"/>
    <property type="match status" value="1"/>
</dbReference>
<dbReference type="Pfam" id="PF00498">
    <property type="entry name" value="FHA"/>
    <property type="match status" value="2"/>
</dbReference>
<dbReference type="STRING" id="1121098.HMPREF1534_02279"/>
<keyword evidence="1" id="KW-1133">Transmembrane helix</keyword>
<dbReference type="InterPro" id="IPR000253">
    <property type="entry name" value="FHA_dom"/>
</dbReference>
<organism evidence="3 4">
    <name type="scientific">Phocaeicola massiliensis B84634 = Timone 84634 = DSM 17679 = JCM 13223</name>
    <dbReference type="NCBI Taxonomy" id="1121098"/>
    <lineage>
        <taxon>Bacteria</taxon>
        <taxon>Pseudomonadati</taxon>
        <taxon>Bacteroidota</taxon>
        <taxon>Bacteroidia</taxon>
        <taxon>Bacteroidales</taxon>
        <taxon>Bacteroidaceae</taxon>
        <taxon>Phocaeicola</taxon>
    </lineage>
</organism>
<dbReference type="Proteomes" id="UP000017831">
    <property type="component" value="Unassembled WGS sequence"/>
</dbReference>